<reference evidence="1" key="1">
    <citation type="submission" date="2022-09" db="EMBL/GenBank/DDBJ databases">
        <authorList>
            <person name="Li Z.-J."/>
        </authorList>
    </citation>
    <scope>NUCLEOTIDE SEQUENCE</scope>
    <source>
        <strain evidence="1">TGB11</strain>
    </source>
</reference>
<evidence type="ECO:0000313" key="2">
    <source>
        <dbReference type="Proteomes" id="UP001164748"/>
    </source>
</evidence>
<dbReference type="EMBL" id="CP114588">
    <property type="protein sequence ID" value="WBA08487.1"/>
    <property type="molecule type" value="Genomic_DNA"/>
</dbReference>
<protein>
    <submittedName>
        <fullName evidence="1">Uncharacterized protein</fullName>
    </submittedName>
</protein>
<dbReference type="Proteomes" id="UP001164748">
    <property type="component" value="Chromosome"/>
</dbReference>
<evidence type="ECO:0000313" key="1">
    <source>
        <dbReference type="EMBL" id="WBA08487.1"/>
    </source>
</evidence>
<dbReference type="RefSeq" id="WP_269578933.1">
    <property type="nucleotide sequence ID" value="NZ_CP114588.1"/>
</dbReference>
<organism evidence="1 2">
    <name type="scientific">Salinivibrio kushneri</name>
    <dbReference type="NCBI Taxonomy" id="1908198"/>
    <lineage>
        <taxon>Bacteria</taxon>
        <taxon>Pseudomonadati</taxon>
        <taxon>Pseudomonadota</taxon>
        <taxon>Gammaproteobacteria</taxon>
        <taxon>Vibrionales</taxon>
        <taxon>Vibrionaceae</taxon>
        <taxon>Salinivibrio</taxon>
    </lineage>
</organism>
<sequence>MTPFTLPRLETDVGIVKVAGHFNPVDGHIEVDELARLDGDGWADVSHWLTEQAYENKIATIVAAIRTSLMSLDA</sequence>
<accession>A0AA47KKV9</accession>
<name>A0AA47KKV9_9GAMM</name>
<gene>
    <name evidence="1" type="ORF">N8M53_11925</name>
</gene>
<proteinExistence type="predicted"/>
<dbReference type="AlphaFoldDB" id="A0AA47KKV9"/>